<evidence type="ECO:0000313" key="8">
    <source>
        <dbReference type="Proteomes" id="UP000242444"/>
    </source>
</evidence>
<comment type="caution">
    <text evidence="7">The sequence shown here is derived from an EMBL/GenBank/DDBJ whole genome shotgun (WGS) entry which is preliminary data.</text>
</comment>
<evidence type="ECO:0000256" key="1">
    <source>
        <dbReference type="ARBA" id="ARBA00007074"/>
    </source>
</evidence>
<dbReference type="InterPro" id="IPR051794">
    <property type="entry name" value="PG_Endopeptidase_C40"/>
</dbReference>
<keyword evidence="2" id="KW-0645">Protease</keyword>
<dbReference type="EMBL" id="NKYE01000012">
    <property type="protein sequence ID" value="OZM71567.1"/>
    <property type="molecule type" value="Genomic_DNA"/>
</dbReference>
<dbReference type="PANTHER" id="PTHR47359">
    <property type="entry name" value="PEPTIDOGLYCAN DL-ENDOPEPTIDASE CWLO"/>
    <property type="match status" value="1"/>
</dbReference>
<dbReference type="SUPFAM" id="SSF54001">
    <property type="entry name" value="Cysteine proteinases"/>
    <property type="match status" value="1"/>
</dbReference>
<keyword evidence="3" id="KW-0378">Hydrolase</keyword>
<feature type="region of interest" description="Disordered" evidence="5">
    <location>
        <begin position="1"/>
        <end position="92"/>
    </location>
</feature>
<evidence type="ECO:0000256" key="4">
    <source>
        <dbReference type="ARBA" id="ARBA00022807"/>
    </source>
</evidence>
<accession>A0A263D1Q5</accession>
<evidence type="ECO:0000259" key="6">
    <source>
        <dbReference type="PROSITE" id="PS51935"/>
    </source>
</evidence>
<dbReference type="InParanoid" id="A0A263D1Q5"/>
<feature type="compositionally biased region" description="Low complexity" evidence="5">
    <location>
        <begin position="68"/>
        <end position="89"/>
    </location>
</feature>
<dbReference type="InterPro" id="IPR000064">
    <property type="entry name" value="NLP_P60_dom"/>
</dbReference>
<dbReference type="Pfam" id="PF00877">
    <property type="entry name" value="NLPC_P60"/>
    <property type="match status" value="1"/>
</dbReference>
<name>A0A263D1Q5_9PSEU</name>
<dbReference type="PROSITE" id="PS51935">
    <property type="entry name" value="NLPC_P60"/>
    <property type="match status" value="1"/>
</dbReference>
<proteinExistence type="inferred from homology"/>
<protein>
    <recommendedName>
        <fullName evidence="6">NlpC/P60 domain-containing protein</fullName>
    </recommendedName>
</protein>
<dbReference type="Gene3D" id="3.90.1720.10">
    <property type="entry name" value="endopeptidase domain like (from Nostoc punctiforme)"/>
    <property type="match status" value="1"/>
</dbReference>
<keyword evidence="8" id="KW-1185">Reference proteome</keyword>
<dbReference type="GO" id="GO:0006508">
    <property type="term" value="P:proteolysis"/>
    <property type="evidence" value="ECO:0007669"/>
    <property type="project" value="UniProtKB-KW"/>
</dbReference>
<dbReference type="InterPro" id="IPR038765">
    <property type="entry name" value="Papain-like_cys_pep_sf"/>
</dbReference>
<organism evidence="7 8">
    <name type="scientific">Amycolatopsis antarctica</name>
    <dbReference type="NCBI Taxonomy" id="1854586"/>
    <lineage>
        <taxon>Bacteria</taxon>
        <taxon>Bacillati</taxon>
        <taxon>Actinomycetota</taxon>
        <taxon>Actinomycetes</taxon>
        <taxon>Pseudonocardiales</taxon>
        <taxon>Pseudonocardiaceae</taxon>
        <taxon>Amycolatopsis</taxon>
    </lineage>
</organism>
<gene>
    <name evidence="7" type="ORF">CFN78_18710</name>
</gene>
<reference evidence="7 8" key="1">
    <citation type="submission" date="2017-07" db="EMBL/GenBank/DDBJ databases">
        <title>Amycolatopsis antarcticus sp. nov., isolated from the surface of an Antarcticus brown macroalga.</title>
        <authorList>
            <person name="Wang J."/>
            <person name="Leiva S."/>
            <person name="Huang J."/>
            <person name="Huang Y."/>
        </authorList>
    </citation>
    <scope>NUCLEOTIDE SEQUENCE [LARGE SCALE GENOMIC DNA]</scope>
    <source>
        <strain evidence="7 8">AU-G6</strain>
    </source>
</reference>
<evidence type="ECO:0000313" key="7">
    <source>
        <dbReference type="EMBL" id="OZM71567.1"/>
    </source>
</evidence>
<evidence type="ECO:0000256" key="2">
    <source>
        <dbReference type="ARBA" id="ARBA00022670"/>
    </source>
</evidence>
<comment type="similarity">
    <text evidence="1">Belongs to the peptidase C40 family.</text>
</comment>
<evidence type="ECO:0000256" key="3">
    <source>
        <dbReference type="ARBA" id="ARBA00022801"/>
    </source>
</evidence>
<keyword evidence="4" id="KW-0788">Thiol protease</keyword>
<feature type="compositionally biased region" description="Basic and acidic residues" evidence="5">
    <location>
        <begin position="36"/>
        <end position="46"/>
    </location>
</feature>
<dbReference type="GO" id="GO:0008234">
    <property type="term" value="F:cysteine-type peptidase activity"/>
    <property type="evidence" value="ECO:0007669"/>
    <property type="project" value="UniProtKB-KW"/>
</dbReference>
<feature type="domain" description="NlpC/P60" evidence="6">
    <location>
        <begin position="225"/>
        <end position="341"/>
    </location>
</feature>
<evidence type="ECO:0000256" key="5">
    <source>
        <dbReference type="SAM" id="MobiDB-lite"/>
    </source>
</evidence>
<dbReference type="AlphaFoldDB" id="A0A263D1Q5"/>
<dbReference type="Proteomes" id="UP000242444">
    <property type="component" value="Unassembled WGS sequence"/>
</dbReference>
<sequence>MPPAGNPIGGGKLGVQSSSAGKPLQRNENPCRVRHRDAVRDGRVDPHSCGYRSVIARPSGPRGLPEASRGTTSTTATHGGSIVPTSTRTGSRRLRRIGSATLVGAAGAGALLGFSGTASATVPTEQTIDGAQTPVTAGTPLTFTGRLTGLGDSPVAEQQVDLEWRGGPDQPWAVSNAGTTDADGVAAIPATVRQSAEWRISYHGDRVNDPSASPIVGVQSEQPEPPAGQRIVDAAASQAGKAYSYGASGPDSYDCSGLTQFAHREAGVELPRTSGEQRAAVPEIARAEMAPGDLVFFHDGGSVYHTGVFAGDNKIWAAPESGDVVRLQEIWTDSYTVGRAW</sequence>
<dbReference type="PANTHER" id="PTHR47359:SF3">
    <property type="entry name" value="NLP_P60 DOMAIN-CONTAINING PROTEIN-RELATED"/>
    <property type="match status" value="1"/>
</dbReference>